<evidence type="ECO:0000256" key="6">
    <source>
        <dbReference type="ARBA" id="ARBA00023136"/>
    </source>
</evidence>
<proteinExistence type="inferred from homology"/>
<dbReference type="Proteomes" id="UP000198648">
    <property type="component" value="Unassembled WGS sequence"/>
</dbReference>
<keyword evidence="10" id="KW-1185">Reference proteome</keyword>
<dbReference type="GO" id="GO:0022857">
    <property type="term" value="F:transmembrane transporter activity"/>
    <property type="evidence" value="ECO:0007669"/>
    <property type="project" value="InterPro"/>
</dbReference>
<evidence type="ECO:0000256" key="5">
    <source>
        <dbReference type="ARBA" id="ARBA00022989"/>
    </source>
</evidence>
<keyword evidence="3" id="KW-1003">Cell membrane</keyword>
<accession>A0A1H9APM3</accession>
<keyword evidence="4 7" id="KW-0812">Transmembrane</keyword>
<evidence type="ECO:0000256" key="3">
    <source>
        <dbReference type="ARBA" id="ARBA00022475"/>
    </source>
</evidence>
<dbReference type="Pfam" id="PF02472">
    <property type="entry name" value="ExbD"/>
    <property type="match status" value="1"/>
</dbReference>
<comment type="similarity">
    <text evidence="2 7">Belongs to the ExbD/TolR family.</text>
</comment>
<keyword evidence="6 8" id="KW-0472">Membrane</keyword>
<evidence type="ECO:0000313" key="9">
    <source>
        <dbReference type="EMBL" id="SEP78609.1"/>
    </source>
</evidence>
<evidence type="ECO:0000256" key="7">
    <source>
        <dbReference type="RuleBase" id="RU003879"/>
    </source>
</evidence>
<gene>
    <name evidence="9" type="ORF">SAMN05444005_102266</name>
</gene>
<dbReference type="GO" id="GO:0015031">
    <property type="term" value="P:protein transport"/>
    <property type="evidence" value="ECO:0007669"/>
    <property type="project" value="UniProtKB-KW"/>
</dbReference>
<dbReference type="STRING" id="1299341.SAMN05444005_102266"/>
<evidence type="ECO:0000313" key="10">
    <source>
        <dbReference type="Proteomes" id="UP000198648"/>
    </source>
</evidence>
<evidence type="ECO:0000256" key="8">
    <source>
        <dbReference type="SAM" id="Phobius"/>
    </source>
</evidence>
<sequence length="180" mass="20819">MHTSKHTYGRKSLTPKTKKLHPRVDLTAMVNLSYLLIMFFMLQSFMKKPEHIDLSLPEHNTCGPDYPVCGGEIWRNLTLLLGENNKVVMYFGMAQSPMEEPKVFQIDSKEFTNEFNRINQYVLERVVSPEKEGLTVIIKPSDKCQYKNLISALDAVNLIKPRIFTVSHFINSDEQKLLEK</sequence>
<reference evidence="9 10" key="1">
    <citation type="submission" date="2016-10" db="EMBL/GenBank/DDBJ databases">
        <authorList>
            <person name="de Groot N.N."/>
        </authorList>
    </citation>
    <scope>NUCLEOTIDE SEQUENCE [LARGE SCALE GENOMIC DNA]</scope>
    <source>
        <strain evidence="9 10">DSM 27078</strain>
    </source>
</reference>
<dbReference type="OrthoDB" id="952702at2"/>
<dbReference type="RefSeq" id="WP_091466221.1">
    <property type="nucleotide sequence ID" value="NZ_FOEI01000002.1"/>
</dbReference>
<evidence type="ECO:0000256" key="2">
    <source>
        <dbReference type="ARBA" id="ARBA00005811"/>
    </source>
</evidence>
<feature type="transmembrane region" description="Helical" evidence="8">
    <location>
        <begin position="26"/>
        <end position="46"/>
    </location>
</feature>
<organism evidence="9 10">
    <name type="scientific">Flavobacterium urocaniciphilum</name>
    <dbReference type="NCBI Taxonomy" id="1299341"/>
    <lineage>
        <taxon>Bacteria</taxon>
        <taxon>Pseudomonadati</taxon>
        <taxon>Bacteroidota</taxon>
        <taxon>Flavobacteriia</taxon>
        <taxon>Flavobacteriales</taxon>
        <taxon>Flavobacteriaceae</taxon>
        <taxon>Flavobacterium</taxon>
    </lineage>
</organism>
<keyword evidence="5 8" id="KW-1133">Transmembrane helix</keyword>
<dbReference type="InterPro" id="IPR003400">
    <property type="entry name" value="ExbD"/>
</dbReference>
<evidence type="ECO:0000256" key="4">
    <source>
        <dbReference type="ARBA" id="ARBA00022692"/>
    </source>
</evidence>
<dbReference type="EMBL" id="FOEI01000002">
    <property type="protein sequence ID" value="SEP78609.1"/>
    <property type="molecule type" value="Genomic_DNA"/>
</dbReference>
<protein>
    <submittedName>
        <fullName evidence="9">Biopolymer transport protein ExbD/TolR</fullName>
    </submittedName>
</protein>
<name>A0A1H9APM3_9FLAO</name>
<comment type="subcellular location">
    <subcellularLocation>
        <location evidence="1">Cell membrane</location>
        <topology evidence="1">Single-pass membrane protein</topology>
    </subcellularLocation>
    <subcellularLocation>
        <location evidence="7">Cell membrane</location>
        <topology evidence="7">Single-pass type II membrane protein</topology>
    </subcellularLocation>
</comment>
<evidence type="ECO:0000256" key="1">
    <source>
        <dbReference type="ARBA" id="ARBA00004162"/>
    </source>
</evidence>
<dbReference type="AlphaFoldDB" id="A0A1H9APM3"/>
<keyword evidence="7" id="KW-0813">Transport</keyword>
<keyword evidence="7" id="KW-0653">Protein transport</keyword>
<dbReference type="GO" id="GO:0005886">
    <property type="term" value="C:plasma membrane"/>
    <property type="evidence" value="ECO:0007669"/>
    <property type="project" value="UniProtKB-SubCell"/>
</dbReference>